<reference evidence="2" key="1">
    <citation type="submission" date="2023-05" db="EMBL/GenBank/DDBJ databases">
        <title>Nepenthes gracilis genome sequencing.</title>
        <authorList>
            <person name="Fukushima K."/>
        </authorList>
    </citation>
    <scope>NUCLEOTIDE SEQUENCE</scope>
    <source>
        <strain evidence="2">SING2019-196</strain>
    </source>
</reference>
<feature type="transmembrane region" description="Helical" evidence="1">
    <location>
        <begin position="52"/>
        <end position="70"/>
    </location>
</feature>
<protein>
    <submittedName>
        <fullName evidence="2">Uncharacterized protein</fullName>
    </submittedName>
</protein>
<dbReference type="EMBL" id="BSYO01000035">
    <property type="protein sequence ID" value="GMH28999.1"/>
    <property type="molecule type" value="Genomic_DNA"/>
</dbReference>
<name>A0AAD3TH56_NEPGR</name>
<sequence length="213" mass="24060">MALQAHYDFPCLKLAMPHWYAVGFAVRSLNLMVLVCWLCYSKGVLSFLTDEVGFWIIILGVFQVAGAWPVSVGFILNSWVLAEVVLVGRSPAIALFCIDCSRTAGYFRWLDVPGVRMYTAIILDWKQLGLSCGIHGAESGVCSSLRWMKQVLDRVYAFCSFEDHGLQGPSIFSSAEMMLRFCFAVPETRVLLPEWRILLVCEDRYWSCFSRGS</sequence>
<dbReference type="AlphaFoldDB" id="A0AAD3TH56"/>
<keyword evidence="1" id="KW-0812">Transmembrane</keyword>
<organism evidence="2 3">
    <name type="scientific">Nepenthes gracilis</name>
    <name type="common">Slender pitcher plant</name>
    <dbReference type="NCBI Taxonomy" id="150966"/>
    <lineage>
        <taxon>Eukaryota</taxon>
        <taxon>Viridiplantae</taxon>
        <taxon>Streptophyta</taxon>
        <taxon>Embryophyta</taxon>
        <taxon>Tracheophyta</taxon>
        <taxon>Spermatophyta</taxon>
        <taxon>Magnoliopsida</taxon>
        <taxon>eudicotyledons</taxon>
        <taxon>Gunneridae</taxon>
        <taxon>Pentapetalae</taxon>
        <taxon>Caryophyllales</taxon>
        <taxon>Nepenthaceae</taxon>
        <taxon>Nepenthes</taxon>
    </lineage>
</organism>
<feature type="transmembrane region" description="Helical" evidence="1">
    <location>
        <begin position="76"/>
        <end position="98"/>
    </location>
</feature>
<proteinExistence type="predicted"/>
<evidence type="ECO:0000313" key="3">
    <source>
        <dbReference type="Proteomes" id="UP001279734"/>
    </source>
</evidence>
<feature type="transmembrane region" description="Helical" evidence="1">
    <location>
        <begin position="20"/>
        <end position="40"/>
    </location>
</feature>
<evidence type="ECO:0000256" key="1">
    <source>
        <dbReference type="SAM" id="Phobius"/>
    </source>
</evidence>
<keyword evidence="1" id="KW-1133">Transmembrane helix</keyword>
<keyword evidence="1" id="KW-0472">Membrane</keyword>
<evidence type="ECO:0000313" key="2">
    <source>
        <dbReference type="EMBL" id="GMH28999.1"/>
    </source>
</evidence>
<gene>
    <name evidence="2" type="ORF">Nepgr_030842</name>
</gene>
<accession>A0AAD3TH56</accession>
<dbReference type="Proteomes" id="UP001279734">
    <property type="component" value="Unassembled WGS sequence"/>
</dbReference>
<keyword evidence="3" id="KW-1185">Reference proteome</keyword>
<comment type="caution">
    <text evidence="2">The sequence shown here is derived from an EMBL/GenBank/DDBJ whole genome shotgun (WGS) entry which is preliminary data.</text>
</comment>